<dbReference type="InterPro" id="IPR010902">
    <property type="entry name" value="NUMOD4"/>
</dbReference>
<evidence type="ECO:0000313" key="3">
    <source>
        <dbReference type="Proteomes" id="UP000225766"/>
    </source>
</evidence>
<evidence type="ECO:0000259" key="1">
    <source>
        <dbReference type="Pfam" id="PF07463"/>
    </source>
</evidence>
<dbReference type="Pfam" id="PF07463">
    <property type="entry name" value="NUMOD4"/>
    <property type="match status" value="1"/>
</dbReference>
<reference evidence="2 3" key="1">
    <citation type="submission" date="2017-09" db="EMBL/GenBank/DDBJ databases">
        <title>Large-scale bioinformatics analysis of Bacillus genomes uncovers conserved roles of natural products in bacterial physiology.</title>
        <authorList>
            <consortium name="Agbiome Team Llc"/>
            <person name="Bleich R.M."/>
            <person name="Grubbs K.J."/>
            <person name="Santa Maria K.C."/>
            <person name="Allen S.E."/>
            <person name="Farag S."/>
            <person name="Shank E.A."/>
            <person name="Bowers A."/>
        </authorList>
    </citation>
    <scope>NUCLEOTIDE SEQUENCE [LARGE SCALE GENOMIC DNA]</scope>
    <source>
        <strain evidence="2 3">AFS040105</strain>
    </source>
</reference>
<dbReference type="Proteomes" id="UP000225766">
    <property type="component" value="Unassembled WGS sequence"/>
</dbReference>
<dbReference type="RefSeq" id="WP_098882897.1">
    <property type="nucleotide sequence ID" value="NZ_NUMG01000027.1"/>
</dbReference>
<protein>
    <recommendedName>
        <fullName evidence="1">NUMOD4 domain-containing protein</fullName>
    </recommendedName>
</protein>
<accession>A0A2C1LNE7</accession>
<proteinExistence type="predicted"/>
<evidence type="ECO:0000313" key="2">
    <source>
        <dbReference type="EMBL" id="PGT99469.1"/>
    </source>
</evidence>
<feature type="domain" description="NUMOD4" evidence="1">
    <location>
        <begin position="3"/>
        <end position="56"/>
    </location>
</feature>
<comment type="caution">
    <text evidence="2">The sequence shown here is derived from an EMBL/GenBank/DDBJ whole genome shotgun (WGS) entry which is preliminary data.</text>
</comment>
<sequence length="83" mass="9377">MEETWVDIKGYEGIYQVSNLGRFKSLDRIGQDGRVLKGKIKVRNGDPYGFTTVKLYKEGKAKNHRVSDIIHSGCFCPSPEKGE</sequence>
<name>A0A2C1LNE7_BACCE</name>
<dbReference type="AlphaFoldDB" id="A0A2C1LNE7"/>
<dbReference type="GO" id="GO:0016788">
    <property type="term" value="F:hydrolase activity, acting on ester bonds"/>
    <property type="evidence" value="ECO:0007669"/>
    <property type="project" value="InterPro"/>
</dbReference>
<dbReference type="Gene3D" id="3.90.75.20">
    <property type="match status" value="1"/>
</dbReference>
<dbReference type="SUPFAM" id="SSF54060">
    <property type="entry name" value="His-Me finger endonucleases"/>
    <property type="match status" value="1"/>
</dbReference>
<gene>
    <name evidence="2" type="ORF">COD19_19310</name>
</gene>
<organism evidence="2 3">
    <name type="scientific">Bacillus cereus</name>
    <dbReference type="NCBI Taxonomy" id="1396"/>
    <lineage>
        <taxon>Bacteria</taxon>
        <taxon>Bacillati</taxon>
        <taxon>Bacillota</taxon>
        <taxon>Bacilli</taxon>
        <taxon>Bacillales</taxon>
        <taxon>Bacillaceae</taxon>
        <taxon>Bacillus</taxon>
        <taxon>Bacillus cereus group</taxon>
    </lineage>
</organism>
<dbReference type="InterPro" id="IPR044925">
    <property type="entry name" value="His-Me_finger_sf"/>
</dbReference>
<dbReference type="EMBL" id="NUMG01000027">
    <property type="protein sequence ID" value="PGT99469.1"/>
    <property type="molecule type" value="Genomic_DNA"/>
</dbReference>